<dbReference type="GO" id="GO:0070204">
    <property type="term" value="F:2-succinyl-5-enolpyruvyl-6-hydroxy-3-cyclohexene-1-carboxylic-acid synthase activity"/>
    <property type="evidence" value="ECO:0007669"/>
    <property type="project" value="UniProtKB-UniRule"/>
</dbReference>
<dbReference type="EC" id="2.2.1.9" evidence="6"/>
<evidence type="ECO:0000259" key="8">
    <source>
        <dbReference type="Pfam" id="PF02775"/>
    </source>
</evidence>
<evidence type="ECO:0000259" key="9">
    <source>
        <dbReference type="Pfam" id="PF02776"/>
    </source>
</evidence>
<accession>A0ABD6BYC4</accession>
<dbReference type="Pfam" id="PF02775">
    <property type="entry name" value="TPP_enzyme_C"/>
    <property type="match status" value="1"/>
</dbReference>
<dbReference type="SUPFAM" id="SSF52518">
    <property type="entry name" value="Thiamin diphosphate-binding fold (THDP-binding)"/>
    <property type="match status" value="2"/>
</dbReference>
<feature type="compositionally biased region" description="Gly residues" evidence="7">
    <location>
        <begin position="370"/>
        <end position="394"/>
    </location>
</feature>
<dbReference type="InterPro" id="IPR029035">
    <property type="entry name" value="DHS-like_NAD/FAD-binding_dom"/>
</dbReference>
<comment type="pathway">
    <text evidence="6">Quinol/quinone metabolism; 1,4-dihydroxy-2-naphthoate biosynthesis; 1,4-dihydroxy-2-naphthoate from chorismate: step 2/7.</text>
</comment>
<keyword evidence="1 6" id="KW-0808">Transferase</keyword>
<keyword evidence="11" id="KW-1185">Reference proteome</keyword>
<comment type="cofactor">
    <cofactor evidence="6">
        <name>Mg(2+)</name>
        <dbReference type="ChEBI" id="CHEBI:18420"/>
    </cofactor>
    <cofactor evidence="6">
        <name>Mn(2+)</name>
        <dbReference type="ChEBI" id="CHEBI:29035"/>
    </cofactor>
</comment>
<evidence type="ECO:0000313" key="11">
    <source>
        <dbReference type="Proteomes" id="UP001597185"/>
    </source>
</evidence>
<dbReference type="CDD" id="cd02009">
    <property type="entry name" value="TPP_SHCHC_synthase"/>
    <property type="match status" value="1"/>
</dbReference>
<evidence type="ECO:0000256" key="2">
    <source>
        <dbReference type="ARBA" id="ARBA00022723"/>
    </source>
</evidence>
<dbReference type="EMBL" id="JBHUDB010000001">
    <property type="protein sequence ID" value="MFD1569203.1"/>
    <property type="molecule type" value="Genomic_DNA"/>
</dbReference>
<keyword evidence="4 6" id="KW-0786">Thiamine pyrophosphate</keyword>
<proteinExistence type="inferred from homology"/>
<dbReference type="NCBIfam" id="TIGR00173">
    <property type="entry name" value="menD"/>
    <property type="match status" value="1"/>
</dbReference>
<comment type="pathway">
    <text evidence="6">Quinol/quinone metabolism; menaquinone biosynthesis.</text>
</comment>
<dbReference type="AlphaFoldDB" id="A0ABD6BYC4"/>
<dbReference type="GO" id="GO:0030976">
    <property type="term" value="F:thiamine pyrophosphate binding"/>
    <property type="evidence" value="ECO:0007669"/>
    <property type="project" value="UniProtKB-UniRule"/>
</dbReference>
<dbReference type="GO" id="GO:0000287">
    <property type="term" value="F:magnesium ion binding"/>
    <property type="evidence" value="ECO:0007669"/>
    <property type="project" value="UniProtKB-UniRule"/>
</dbReference>
<comment type="cofactor">
    <cofactor evidence="6">
        <name>thiamine diphosphate</name>
        <dbReference type="ChEBI" id="CHEBI:58937"/>
    </cofactor>
    <text evidence="6">Binds 1 thiamine pyrophosphate per subunit.</text>
</comment>
<keyword evidence="5 6" id="KW-0464">Manganese</keyword>
<evidence type="ECO:0000313" key="10">
    <source>
        <dbReference type="EMBL" id="MFD1569203.1"/>
    </source>
</evidence>
<comment type="subunit">
    <text evidence="6">Homodimer.</text>
</comment>
<dbReference type="Gene3D" id="3.40.50.970">
    <property type="match status" value="2"/>
</dbReference>
<dbReference type="CDD" id="cd07037">
    <property type="entry name" value="TPP_PYR_MenD"/>
    <property type="match status" value="1"/>
</dbReference>
<evidence type="ECO:0000256" key="3">
    <source>
        <dbReference type="ARBA" id="ARBA00022842"/>
    </source>
</evidence>
<dbReference type="SUPFAM" id="SSF52467">
    <property type="entry name" value="DHS-like NAD/FAD-binding domain"/>
    <property type="match status" value="1"/>
</dbReference>
<evidence type="ECO:0000256" key="7">
    <source>
        <dbReference type="SAM" id="MobiDB-lite"/>
    </source>
</evidence>
<protein>
    <recommendedName>
        <fullName evidence="6">2-succinyl-5-enolpyruvyl-6-hydroxy-3-cyclohexene-1-carboxylate synthase</fullName>
        <shortName evidence="6">SEPHCHC synthase</shortName>
        <ecNumber evidence="6">2.2.1.9</ecNumber>
    </recommendedName>
    <alternativeName>
        <fullName evidence="6">Menaquinone biosynthesis protein MenD</fullName>
    </alternativeName>
</protein>
<feature type="region of interest" description="Disordered" evidence="7">
    <location>
        <begin position="411"/>
        <end position="434"/>
    </location>
</feature>
<dbReference type="Gene3D" id="3.40.50.1220">
    <property type="entry name" value="TPP-binding domain"/>
    <property type="match status" value="1"/>
</dbReference>
<evidence type="ECO:0000256" key="4">
    <source>
        <dbReference type="ARBA" id="ARBA00023052"/>
    </source>
</evidence>
<dbReference type="InterPro" id="IPR029061">
    <property type="entry name" value="THDP-binding"/>
</dbReference>
<name>A0ABD6BYC4_9EURY</name>
<keyword evidence="6" id="KW-0474">Menaquinone biosynthesis</keyword>
<dbReference type="HAMAP" id="MF_01659">
    <property type="entry name" value="MenD"/>
    <property type="match status" value="1"/>
</dbReference>
<comment type="similarity">
    <text evidence="6">Belongs to the TPP enzyme family. MenD subfamily.</text>
</comment>
<evidence type="ECO:0000256" key="6">
    <source>
        <dbReference type="HAMAP-Rule" id="MF_01659"/>
    </source>
</evidence>
<comment type="function">
    <text evidence="6">Catalyzes the thiamine diphosphate-dependent decarboxylation of 2-oxoglutarate and the subsequent addition of the resulting succinic semialdehyde-thiamine pyrophosphate anion to isochorismate to yield 2-succinyl-5-enolpyruvyl-6-hydroxy-3-cyclohexene-1-carboxylate (SEPHCHC).</text>
</comment>
<feature type="domain" description="Thiamine pyrophosphate enzyme N-terminal TPP-binding" evidence="9">
    <location>
        <begin position="11"/>
        <end position="124"/>
    </location>
</feature>
<gene>
    <name evidence="6 10" type="primary">menD</name>
    <name evidence="10" type="ORF">ACFR9T_01120</name>
</gene>
<dbReference type="RefSeq" id="WP_256417046.1">
    <property type="nucleotide sequence ID" value="NZ_JANHDL010000002.1"/>
</dbReference>
<comment type="catalytic activity">
    <reaction evidence="6">
        <text>isochorismate + 2-oxoglutarate + H(+) = 5-enolpyruvoyl-6-hydroxy-2-succinyl-cyclohex-3-ene-1-carboxylate + CO2</text>
        <dbReference type="Rhea" id="RHEA:25593"/>
        <dbReference type="ChEBI" id="CHEBI:15378"/>
        <dbReference type="ChEBI" id="CHEBI:16526"/>
        <dbReference type="ChEBI" id="CHEBI:16810"/>
        <dbReference type="ChEBI" id="CHEBI:29780"/>
        <dbReference type="ChEBI" id="CHEBI:58818"/>
        <dbReference type="EC" id="2.2.1.9"/>
    </reaction>
</comment>
<dbReference type="GO" id="GO:0044272">
    <property type="term" value="P:sulfur compound biosynthetic process"/>
    <property type="evidence" value="ECO:0007669"/>
    <property type="project" value="UniProtKB-ARBA"/>
</dbReference>
<feature type="region of interest" description="Disordered" evidence="7">
    <location>
        <begin position="368"/>
        <end position="399"/>
    </location>
</feature>
<dbReference type="GO" id="GO:0009234">
    <property type="term" value="P:menaquinone biosynthetic process"/>
    <property type="evidence" value="ECO:0007669"/>
    <property type="project" value="UniProtKB-UniRule"/>
</dbReference>
<dbReference type="PANTHER" id="PTHR42916">
    <property type="entry name" value="2-SUCCINYL-5-ENOLPYRUVYL-6-HYDROXY-3-CYCLOHEXENE-1-CARBOXYLATE SYNTHASE"/>
    <property type="match status" value="1"/>
</dbReference>
<organism evidence="10 11">
    <name type="scientific">Halorubrum laminariae</name>
    <dbReference type="NCBI Taxonomy" id="1433523"/>
    <lineage>
        <taxon>Archaea</taxon>
        <taxon>Methanobacteriati</taxon>
        <taxon>Methanobacteriota</taxon>
        <taxon>Stenosarchaea group</taxon>
        <taxon>Halobacteria</taxon>
        <taxon>Halobacteriales</taxon>
        <taxon>Haloferacaceae</taxon>
        <taxon>Halorubrum</taxon>
    </lineage>
</organism>
<sequence>MTAPNRNTLWARAIVDELVAAGVDAVVASPGSRSTPLMTAAARTDDLRVFSQLDERSAAYFALGRARRSGSVTPLICTSGTAAANYHPAVMEADNARVPLLALTADRPPELRDSGANQTADQEKLYGDAVRYYKDLPEPATTDRGLRSLRTTVARAVAAAEGTDAGPVHLNVPFAKPLEPTPIEGDVPDDLDPIAASGRDGPYVDVKPGAPEPGDTELRRLARELSATERGLIVAGPADPPGLDAESVTALSHATGFPVLADPLSGVRFGGHTRVATVIGAYDAYLSAALAGGGNAANAADAAADWADPEVVVRLGASPTSKRLRKYLAETEADQYQIDPAGRWREAEFAATDLVVAEPNRLCARLSRLAGGGGGRGGGSRSGGGRGGSGGTDAGTGAEADVDWRGQWEEADQAAQAVHDRERDAGDDTDDSPAFHEGDVLRVVADGLPDPATLFVSNSMPVRDLDRFVGPSTTSVTALGNRGVSGIDGIVSAALGAGSATTDDLTLVAGDLALYHDTNGLLAIDRCDVDVTVVLVNNDGGGIFHMLPIESFEPPFTEAFKTPHGIDFEPMAELHGLAYTRIDARPAARDASGDEHAADAADDLAEAYARARDADGSHLIEVRTDAERSHRTRERLEAAVEAVVHGAELV</sequence>
<comment type="caution">
    <text evidence="10">The sequence shown here is derived from an EMBL/GenBank/DDBJ whole genome shotgun (WGS) entry which is preliminary data.</text>
</comment>
<dbReference type="GO" id="GO:0006082">
    <property type="term" value="P:organic acid metabolic process"/>
    <property type="evidence" value="ECO:0007669"/>
    <property type="project" value="UniProtKB-ARBA"/>
</dbReference>
<evidence type="ECO:0000256" key="1">
    <source>
        <dbReference type="ARBA" id="ARBA00022679"/>
    </source>
</evidence>
<dbReference type="Pfam" id="PF02776">
    <property type="entry name" value="TPP_enzyme_N"/>
    <property type="match status" value="1"/>
</dbReference>
<evidence type="ECO:0000256" key="5">
    <source>
        <dbReference type="ARBA" id="ARBA00023211"/>
    </source>
</evidence>
<dbReference type="Proteomes" id="UP001597185">
    <property type="component" value="Unassembled WGS sequence"/>
</dbReference>
<dbReference type="GO" id="GO:0030145">
    <property type="term" value="F:manganese ion binding"/>
    <property type="evidence" value="ECO:0007669"/>
    <property type="project" value="UniProtKB-UniRule"/>
</dbReference>
<dbReference type="PANTHER" id="PTHR42916:SF1">
    <property type="entry name" value="PROTEIN PHYLLO, CHLOROPLASTIC"/>
    <property type="match status" value="1"/>
</dbReference>
<keyword evidence="3 6" id="KW-0460">Magnesium</keyword>
<dbReference type="InterPro" id="IPR004433">
    <property type="entry name" value="MenaQ_synth_MenD"/>
</dbReference>
<feature type="domain" description="Thiamine pyrophosphate enzyme TPP-binding" evidence="8">
    <location>
        <begin position="491"/>
        <end position="622"/>
    </location>
</feature>
<dbReference type="InterPro" id="IPR012001">
    <property type="entry name" value="Thiamin_PyroP_enz_TPP-bd_dom"/>
</dbReference>
<reference evidence="10 11" key="1">
    <citation type="journal article" date="2019" name="Int. J. Syst. Evol. Microbiol.">
        <title>The Global Catalogue of Microorganisms (GCM) 10K type strain sequencing project: providing services to taxonomists for standard genome sequencing and annotation.</title>
        <authorList>
            <consortium name="The Broad Institute Genomics Platform"/>
            <consortium name="The Broad Institute Genome Sequencing Center for Infectious Disease"/>
            <person name="Wu L."/>
            <person name="Ma J."/>
        </authorList>
    </citation>
    <scope>NUCLEOTIDE SEQUENCE [LARGE SCALE GENOMIC DNA]</scope>
    <source>
        <strain evidence="10 11">CGMCC 1.12689</strain>
    </source>
</reference>
<keyword evidence="2 6" id="KW-0479">Metal-binding</keyword>
<dbReference type="InterPro" id="IPR011766">
    <property type="entry name" value="TPP_enzyme_TPP-bd"/>
</dbReference>